<dbReference type="GO" id="GO:0016592">
    <property type="term" value="C:mediator complex"/>
    <property type="evidence" value="ECO:0007669"/>
    <property type="project" value="InterPro"/>
</dbReference>
<evidence type="ECO:0000256" key="2">
    <source>
        <dbReference type="ARBA" id="ARBA00009354"/>
    </source>
</evidence>
<dbReference type="STRING" id="742152.A0A2H3JP10"/>
<evidence type="ECO:0000256" key="4">
    <source>
        <dbReference type="ARBA" id="ARBA00022491"/>
    </source>
</evidence>
<keyword evidence="5 10" id="KW-0805">Transcription regulation</keyword>
<feature type="compositionally biased region" description="Polar residues" evidence="11">
    <location>
        <begin position="599"/>
        <end position="610"/>
    </location>
</feature>
<evidence type="ECO:0000313" key="14">
    <source>
        <dbReference type="EMBL" id="PCH41643.1"/>
    </source>
</evidence>
<sequence length="1706" mass="182734">MAARPHAAAQDNTGSSVLAQFPPQVSQASPILGSVISLPASPLIAYSIFTGAPTTNISEHLNLIELARRRILLRNARHDLLDSLLPSVHITKDYSALYVFAFGSTDRTSEAHSALAALQLDGLLLSESSTFTPSSIYPCSSSCAAQSIPCPECLNPSRPPARSSAAAQFFPRSSLRLPFHFFLTAVRDRLIDDITEASKRSPEQRQATRLKGGFLLGPCSASSEWSAGWDDSARGRPLIYTHLEVQLSCPTSGASPPARLLVHPVLRPTFYLPLCDHLPTAAGTPITLLPHGVPAYYLSTYSGPTSALTAQFDETLTGLGAGDWKGLLAAAAGQADPSASGSGSGAAKAAGYVIAWLAVQNKQGEDKGMPVIWPVRLCLAYHPSSPSVHARTPLPYHPELPAQLQASPPPPPAVVPAGIPVAKAAAASPAEDETQPATPPQSQATLPEREQLQTPIAPRPRTLTSSPTAESLRAFRSMTLSAKPYTRDVRNVASEVSGYVDSVAKERERERERMKRERENANARGRTASMSGNLPTLNTPPSVPPTSTPDVAGAEEVIAPAAEVTPAPVPTPIAVSIPEAVPDVKPMDVDVDPADDEPSSSQDSSTNSLFSPPSGSASSSPAGEDPMQISEETQVATQPVSRNTLPPTTDAPPVIARSDPFDFFGELSTSWSQPNDFMSMDTGYDMGFNMNIGSLGDSRSGGGDNGMFVLDDGLEVFTDDDFNFFDAPTTRNPAAPMTPLQVDSLIKSEGLTPATGFGFSPQRIGDGIPLSGPGPPLSQPSPWTPFAPASGFNTQAVDFHPAIGIPPAPDLLPASPTRTLSSYSAPATPAVQLADPQESLGTGKANRLSLGPSIFDPIPFATSHRFADGKYTFGKFALPSPSDDEDRAESLFIPSSAPSSLNGWRLKYSVATDPRIGVMRKLIGIKRKSFTQGIRELRLLPPWLKEHEEWESSASSPWAEEARSEGDSEEEEPWIDDDDVTAVSRPTTPPPSYLPLGPTLLQTNFHHSRLLPLSSPLRPPGAAVQASSSNNVLVSVPTPVSPAAVLGAASEKSKSLEAAAQLLVKELVENTAWADAWRENMAVSQNSQGHPSEVWQTDVKRVEWLLSNIDPLQTPLALHVLYGQETSSSTTSESASSSKLMLLAPPALAVGKSGTVVQLLPSALRFWEKLGLGPRAGSKDVTAFVFYEATSEDRESQLSQWLDNVSKAYSARNYGAHVPGTAIDCARPGLIPARLDSFKKTLGNFIATLSPYPGSNLVFYIITPISVIDPASPSLRQIFSAIKRASKQHPDVEILYHLVPEALTASGYGDSRSSHGGLESFAASVYDRILRPVERFMTRPLSAAQLSSRACFQAPSYALARARMATGSVQVGPRIRYALEPQPSSLDVMDRLTFLHVGYQLSSCGRWILAACVDEWGDAYELGAWLAPEEQLEISIASQVWAFALNFAKRANIEWRIVLAKLGTMHASELTAWTELLDNEVSKPSQVPPMHVTLLAAAHTNPWFFISPNDASHARPPLNASPPATSRSSSRTHHGVVFANMSTAIYAVLPPLEISLVPSIDCGASGENDIGAANRPFIPDNDEEEPLLQQHSSLRTSGHSMLIHVPAGRDHTSIHMTHFHRLYATRSRSSSKRRPAIDKDAAGQGPAADEPDVDDDRTFVELTQNYHALAVLAQSRWNLTDYPELPLHLAALEVMRVALSGEPAGP</sequence>
<dbReference type="OMA" id="QGEDKGM"/>
<keyword evidence="15" id="KW-1185">Reference proteome</keyword>
<feature type="region of interest" description="Disordered" evidence="11">
    <location>
        <begin position="423"/>
        <end position="448"/>
    </location>
</feature>
<feature type="compositionally biased region" description="Acidic residues" evidence="11">
    <location>
        <begin position="589"/>
        <end position="598"/>
    </location>
</feature>
<feature type="domain" description="Mediator complex subunit Med13 C-terminal" evidence="12">
    <location>
        <begin position="1373"/>
        <end position="1692"/>
    </location>
</feature>
<dbReference type="OrthoDB" id="103819at2759"/>
<feature type="compositionally biased region" description="Basic and acidic residues" evidence="11">
    <location>
        <begin position="504"/>
        <end position="521"/>
    </location>
</feature>
<protein>
    <recommendedName>
        <fullName evidence="3 10">Mediator of RNA polymerase II transcription subunit 13</fullName>
    </recommendedName>
    <alternativeName>
        <fullName evidence="9 10">Mediator complex subunit 13</fullName>
    </alternativeName>
</protein>
<feature type="region of interest" description="Disordered" evidence="11">
    <location>
        <begin position="579"/>
        <end position="657"/>
    </location>
</feature>
<proteinExistence type="inferred from homology"/>
<evidence type="ECO:0000256" key="3">
    <source>
        <dbReference type="ARBA" id="ARBA00019618"/>
    </source>
</evidence>
<feature type="region of interest" description="Disordered" evidence="11">
    <location>
        <begin position="951"/>
        <end position="998"/>
    </location>
</feature>
<dbReference type="InterPro" id="IPR051139">
    <property type="entry name" value="Mediator_complx_sub13"/>
</dbReference>
<keyword evidence="4 10" id="KW-0678">Repressor</keyword>
<evidence type="ECO:0000256" key="6">
    <source>
        <dbReference type="ARBA" id="ARBA00023159"/>
    </source>
</evidence>
<dbReference type="InterPro" id="IPR021643">
    <property type="entry name" value="Mediator_Med13_N"/>
</dbReference>
<comment type="subunit">
    <text evidence="10">Component of the SRB8-11 complex, which itself associates with the Mediator complex.</text>
</comment>
<evidence type="ECO:0000256" key="5">
    <source>
        <dbReference type="ARBA" id="ARBA00023015"/>
    </source>
</evidence>
<evidence type="ECO:0000256" key="10">
    <source>
        <dbReference type="RuleBase" id="RU364134"/>
    </source>
</evidence>
<reference evidence="14 15" key="1">
    <citation type="journal article" date="2012" name="Science">
        <title>The Paleozoic origin of enzymatic lignin decomposition reconstructed from 31 fungal genomes.</title>
        <authorList>
            <person name="Floudas D."/>
            <person name="Binder M."/>
            <person name="Riley R."/>
            <person name="Barry K."/>
            <person name="Blanchette R.A."/>
            <person name="Henrissat B."/>
            <person name="Martinez A.T."/>
            <person name="Otillar R."/>
            <person name="Spatafora J.W."/>
            <person name="Yadav J.S."/>
            <person name="Aerts A."/>
            <person name="Benoit I."/>
            <person name="Boyd A."/>
            <person name="Carlson A."/>
            <person name="Copeland A."/>
            <person name="Coutinho P.M."/>
            <person name="de Vries R.P."/>
            <person name="Ferreira P."/>
            <person name="Findley K."/>
            <person name="Foster B."/>
            <person name="Gaskell J."/>
            <person name="Glotzer D."/>
            <person name="Gorecki P."/>
            <person name="Heitman J."/>
            <person name="Hesse C."/>
            <person name="Hori C."/>
            <person name="Igarashi K."/>
            <person name="Jurgens J.A."/>
            <person name="Kallen N."/>
            <person name="Kersten P."/>
            <person name="Kohler A."/>
            <person name="Kuees U."/>
            <person name="Kumar T.K.A."/>
            <person name="Kuo A."/>
            <person name="LaButti K."/>
            <person name="Larrondo L.F."/>
            <person name="Lindquist E."/>
            <person name="Ling A."/>
            <person name="Lombard V."/>
            <person name="Lucas S."/>
            <person name="Lundell T."/>
            <person name="Martin R."/>
            <person name="McLaughlin D.J."/>
            <person name="Morgenstern I."/>
            <person name="Morin E."/>
            <person name="Murat C."/>
            <person name="Nagy L.G."/>
            <person name="Nolan M."/>
            <person name="Ohm R.A."/>
            <person name="Patyshakuliyeva A."/>
            <person name="Rokas A."/>
            <person name="Ruiz-Duenas F.J."/>
            <person name="Sabat G."/>
            <person name="Salamov A."/>
            <person name="Samejima M."/>
            <person name="Schmutz J."/>
            <person name="Slot J.C."/>
            <person name="St John F."/>
            <person name="Stenlid J."/>
            <person name="Sun H."/>
            <person name="Sun S."/>
            <person name="Syed K."/>
            <person name="Tsang A."/>
            <person name="Wiebenga A."/>
            <person name="Young D."/>
            <person name="Pisabarro A."/>
            <person name="Eastwood D.C."/>
            <person name="Martin F."/>
            <person name="Cullen D."/>
            <person name="Grigoriev I.V."/>
            <person name="Hibbett D.S."/>
        </authorList>
    </citation>
    <scope>NUCLEOTIDE SEQUENCE [LARGE SCALE GENOMIC DNA]</scope>
    <source>
        <strain evidence="14 15">MD-104</strain>
    </source>
</reference>
<evidence type="ECO:0000256" key="8">
    <source>
        <dbReference type="ARBA" id="ARBA00023242"/>
    </source>
</evidence>
<evidence type="ECO:0000259" key="12">
    <source>
        <dbReference type="Pfam" id="PF06333"/>
    </source>
</evidence>
<feature type="domain" description="Mediator complex subunit Med13 N-terminal" evidence="13">
    <location>
        <begin position="27"/>
        <end position="383"/>
    </location>
</feature>
<organism evidence="14 15">
    <name type="scientific">Wolfiporia cocos (strain MD-104)</name>
    <name type="common">Brown rot fungus</name>
    <dbReference type="NCBI Taxonomy" id="742152"/>
    <lineage>
        <taxon>Eukaryota</taxon>
        <taxon>Fungi</taxon>
        <taxon>Dikarya</taxon>
        <taxon>Basidiomycota</taxon>
        <taxon>Agaricomycotina</taxon>
        <taxon>Agaricomycetes</taxon>
        <taxon>Polyporales</taxon>
        <taxon>Phaeolaceae</taxon>
        <taxon>Wolfiporia</taxon>
    </lineage>
</organism>
<dbReference type="Proteomes" id="UP000218811">
    <property type="component" value="Unassembled WGS sequence"/>
</dbReference>
<comment type="subcellular location">
    <subcellularLocation>
        <location evidence="1 10">Nucleus</location>
    </subcellularLocation>
</comment>
<feature type="compositionally biased region" description="Basic residues" evidence="11">
    <location>
        <begin position="1625"/>
        <end position="1634"/>
    </location>
</feature>
<evidence type="ECO:0000256" key="9">
    <source>
        <dbReference type="ARBA" id="ARBA00032008"/>
    </source>
</evidence>
<feature type="region of interest" description="Disordered" evidence="11">
    <location>
        <begin position="1625"/>
        <end position="1654"/>
    </location>
</feature>
<feature type="region of interest" description="Disordered" evidence="11">
    <location>
        <begin position="504"/>
        <end position="548"/>
    </location>
</feature>
<dbReference type="Pfam" id="PF06333">
    <property type="entry name" value="Med13_C"/>
    <property type="match status" value="1"/>
</dbReference>
<name>A0A2H3JP10_WOLCO</name>
<dbReference type="PANTHER" id="PTHR48249:SF3">
    <property type="entry name" value="MEDIATOR OF RNA POLYMERASE II TRANSCRIPTION SUBUNIT 13"/>
    <property type="match status" value="1"/>
</dbReference>
<dbReference type="PANTHER" id="PTHR48249">
    <property type="entry name" value="MEDIATOR OF RNA POLYMERASE II TRANSCRIPTION SUBUNIT 13"/>
    <property type="match status" value="1"/>
</dbReference>
<evidence type="ECO:0000256" key="11">
    <source>
        <dbReference type="SAM" id="MobiDB-lite"/>
    </source>
</evidence>
<dbReference type="GO" id="GO:0003713">
    <property type="term" value="F:transcription coactivator activity"/>
    <property type="evidence" value="ECO:0007669"/>
    <property type="project" value="TreeGrafter"/>
</dbReference>
<feature type="compositionally biased region" description="Low complexity" evidence="11">
    <location>
        <begin position="611"/>
        <end position="623"/>
    </location>
</feature>
<dbReference type="InterPro" id="IPR009401">
    <property type="entry name" value="Med13_C"/>
</dbReference>
<keyword evidence="6 10" id="KW-0010">Activator</keyword>
<comment type="similarity">
    <text evidence="2 10">Belongs to the Mediator complex subunit 13 family.</text>
</comment>
<gene>
    <name evidence="14" type="ORF">WOLCODRAFT_163279</name>
</gene>
<evidence type="ECO:0000259" key="13">
    <source>
        <dbReference type="Pfam" id="PF11597"/>
    </source>
</evidence>
<dbReference type="EMBL" id="KB468113">
    <property type="protein sequence ID" value="PCH41643.1"/>
    <property type="molecule type" value="Genomic_DNA"/>
</dbReference>
<keyword evidence="8 10" id="KW-0539">Nucleus</keyword>
<evidence type="ECO:0000256" key="7">
    <source>
        <dbReference type="ARBA" id="ARBA00023163"/>
    </source>
</evidence>
<evidence type="ECO:0000313" key="15">
    <source>
        <dbReference type="Proteomes" id="UP000218811"/>
    </source>
</evidence>
<feature type="compositionally biased region" description="Acidic residues" evidence="11">
    <location>
        <begin position="967"/>
        <end position="980"/>
    </location>
</feature>
<comment type="function">
    <text evidence="10">Component of the SRB8-11 complex. The SRB8-11 complex is a regulatory module of the Mediator complex which is itself involved in regulation of basal and activated RNA polymerase II-dependent transcription. The SRB8-11 complex may be involved in the transcriptional repression of a subset of genes regulated by Mediator. It may inhibit the association of the Mediator complex with RNA polymerase II to form the holoenzyme complex.</text>
</comment>
<accession>A0A2H3JP10</accession>
<feature type="compositionally biased region" description="Polar residues" evidence="11">
    <location>
        <begin position="630"/>
        <end position="647"/>
    </location>
</feature>
<evidence type="ECO:0000256" key="1">
    <source>
        <dbReference type="ARBA" id="ARBA00004123"/>
    </source>
</evidence>
<dbReference type="GO" id="GO:0045944">
    <property type="term" value="P:positive regulation of transcription by RNA polymerase II"/>
    <property type="evidence" value="ECO:0007669"/>
    <property type="project" value="TreeGrafter"/>
</dbReference>
<keyword evidence="7 10" id="KW-0804">Transcription</keyword>
<dbReference type="Pfam" id="PF11597">
    <property type="entry name" value="Med13_N"/>
    <property type="match status" value="1"/>
</dbReference>